<evidence type="ECO:0000256" key="1">
    <source>
        <dbReference type="SAM" id="Phobius"/>
    </source>
</evidence>
<feature type="transmembrane region" description="Helical" evidence="1">
    <location>
        <begin position="206"/>
        <end position="224"/>
    </location>
</feature>
<feature type="transmembrane region" description="Helical" evidence="1">
    <location>
        <begin position="283"/>
        <end position="300"/>
    </location>
</feature>
<dbReference type="PANTHER" id="PTHR40407">
    <property type="entry name" value="MEMBRANE PROTEIN-LIKE PROTEIN"/>
    <property type="match status" value="1"/>
</dbReference>
<dbReference type="RefSeq" id="WP_235312445.1">
    <property type="nucleotide sequence ID" value="NZ_JAKGAS010000005.1"/>
</dbReference>
<gene>
    <name evidence="3" type="ORF">L0668_10640</name>
</gene>
<sequence>MSQSDSRAYRFASIDIIRGLAVILMAIDHVRDYFYYASPAADPMATGAIEPEIFFTRFITHFCAPVFVFLAGTSAGLMVSRKSKHQLAAFLIKRGLWLVLVEMVIVSVGWTFSPFGVEALGGKVFVIMQVIWAIGASMIVLGILQFLPVNLVLGLGLGILFGHNYLDYFWPETVNYGMDDGPFWITLHAQSSIITDSFHFLFYYPLLPWVGVMAFGFGCARVFTLEQALRQKILLLSGVGALVLFFVLRLINLYGDPKPWSAVPEHLSQTAMNFLNVSKYPPSLMYLCITLGFAFVLLKYAESWNGKFAKILMTFGRVPFLFYIVHIYLIHALCILVASVQGFEIANFMNDFTLFPASWGFGLPVIYAIWLGVLIALYPVCLWFANVKKTRKDWWLSYL</sequence>
<dbReference type="Proteomes" id="UP001521137">
    <property type="component" value="Unassembled WGS sequence"/>
</dbReference>
<proteinExistence type="predicted"/>
<reference evidence="3 4" key="1">
    <citation type="submission" date="2022-01" db="EMBL/GenBank/DDBJ databases">
        <title>Paraglaciecola sp. G1-23.</title>
        <authorList>
            <person name="Jin M.S."/>
            <person name="Han D.M."/>
            <person name="Kim H.M."/>
            <person name="Jeon C.O."/>
        </authorList>
    </citation>
    <scope>NUCLEOTIDE SEQUENCE [LARGE SCALE GENOMIC DNA]</scope>
    <source>
        <strain evidence="3 4">G1-23</strain>
    </source>
</reference>
<feature type="transmembrane region" description="Helical" evidence="1">
    <location>
        <begin position="361"/>
        <end position="385"/>
    </location>
</feature>
<accession>A0ABS9D708</accession>
<evidence type="ECO:0000313" key="4">
    <source>
        <dbReference type="Proteomes" id="UP001521137"/>
    </source>
</evidence>
<dbReference type="EMBL" id="JAKGAS010000005">
    <property type="protein sequence ID" value="MCF2948565.1"/>
    <property type="molecule type" value="Genomic_DNA"/>
</dbReference>
<dbReference type="InterPro" id="IPR012429">
    <property type="entry name" value="HGSNAT_cat"/>
</dbReference>
<feature type="domain" description="Heparan-alpha-glucosaminide N-acetyltransferase catalytic" evidence="2">
    <location>
        <begin position="10"/>
        <end position="227"/>
    </location>
</feature>
<feature type="transmembrane region" description="Helical" evidence="1">
    <location>
        <begin position="58"/>
        <end position="79"/>
    </location>
</feature>
<keyword evidence="1" id="KW-0812">Transmembrane</keyword>
<feature type="transmembrane region" description="Helical" evidence="1">
    <location>
        <begin position="91"/>
        <end position="112"/>
    </location>
</feature>
<organism evidence="3 4">
    <name type="scientific">Paraglaciecola algarum</name>
    <dbReference type="NCBI Taxonomy" id="3050085"/>
    <lineage>
        <taxon>Bacteria</taxon>
        <taxon>Pseudomonadati</taxon>
        <taxon>Pseudomonadota</taxon>
        <taxon>Gammaproteobacteria</taxon>
        <taxon>Alteromonadales</taxon>
        <taxon>Alteromonadaceae</taxon>
        <taxon>Paraglaciecola</taxon>
    </lineage>
</organism>
<feature type="transmembrane region" description="Helical" evidence="1">
    <location>
        <begin position="233"/>
        <end position="251"/>
    </location>
</feature>
<keyword evidence="4" id="KW-1185">Reference proteome</keyword>
<evidence type="ECO:0000313" key="3">
    <source>
        <dbReference type="EMBL" id="MCF2948565.1"/>
    </source>
</evidence>
<comment type="caution">
    <text evidence="3">The sequence shown here is derived from an EMBL/GenBank/DDBJ whole genome shotgun (WGS) entry which is preliminary data.</text>
</comment>
<evidence type="ECO:0000259" key="2">
    <source>
        <dbReference type="Pfam" id="PF07786"/>
    </source>
</evidence>
<feature type="transmembrane region" description="Helical" evidence="1">
    <location>
        <begin position="124"/>
        <end position="144"/>
    </location>
</feature>
<keyword evidence="1" id="KW-0472">Membrane</keyword>
<dbReference type="Pfam" id="PF07786">
    <property type="entry name" value="HGSNAT_cat"/>
    <property type="match status" value="1"/>
</dbReference>
<dbReference type="PANTHER" id="PTHR40407:SF1">
    <property type="entry name" value="HEPARAN-ALPHA-GLUCOSAMINIDE N-ACETYLTRANSFERASE CATALYTIC DOMAIN-CONTAINING PROTEIN"/>
    <property type="match status" value="1"/>
</dbReference>
<feature type="transmembrane region" description="Helical" evidence="1">
    <location>
        <begin position="320"/>
        <end position="341"/>
    </location>
</feature>
<name>A0ABS9D708_9ALTE</name>
<keyword evidence="1" id="KW-1133">Transmembrane helix</keyword>
<protein>
    <submittedName>
        <fullName evidence="3">Heparan-alpha-glucosaminide N-acetyltransferase domain-containing protein</fullName>
    </submittedName>
</protein>